<protein>
    <submittedName>
        <fullName evidence="1">Uncharacterized protein</fullName>
    </submittedName>
</protein>
<organism evidence="1 2">
    <name type="scientific">Malus baccata</name>
    <name type="common">Siberian crab apple</name>
    <name type="synonym">Pyrus baccata</name>
    <dbReference type="NCBI Taxonomy" id="106549"/>
    <lineage>
        <taxon>Eukaryota</taxon>
        <taxon>Viridiplantae</taxon>
        <taxon>Streptophyta</taxon>
        <taxon>Embryophyta</taxon>
        <taxon>Tracheophyta</taxon>
        <taxon>Spermatophyta</taxon>
        <taxon>Magnoliopsida</taxon>
        <taxon>eudicotyledons</taxon>
        <taxon>Gunneridae</taxon>
        <taxon>Pentapetalae</taxon>
        <taxon>rosids</taxon>
        <taxon>fabids</taxon>
        <taxon>Rosales</taxon>
        <taxon>Rosaceae</taxon>
        <taxon>Amygdaloideae</taxon>
        <taxon>Maleae</taxon>
        <taxon>Malus</taxon>
    </lineage>
</organism>
<dbReference type="Pfam" id="PF23952">
    <property type="entry name" value="LRR_EndoS"/>
    <property type="match status" value="1"/>
</dbReference>
<dbReference type="PANTHER" id="PTHR11017:SF570">
    <property type="entry name" value="DISEASE RESISTANCE PROTEIN (TIR-NBS CLASS)-RELATED"/>
    <property type="match status" value="1"/>
</dbReference>
<evidence type="ECO:0000313" key="1">
    <source>
        <dbReference type="EMBL" id="TQD94774.1"/>
    </source>
</evidence>
<name>A0A540M7P2_MALBA</name>
<proteinExistence type="predicted"/>
<reference evidence="1 2" key="1">
    <citation type="journal article" date="2019" name="G3 (Bethesda)">
        <title>Sequencing of a Wild Apple (Malus baccata) Genome Unravels the Differences Between Cultivated and Wild Apple Species Regarding Disease Resistance and Cold Tolerance.</title>
        <authorList>
            <person name="Chen X."/>
        </authorList>
    </citation>
    <scope>NUCLEOTIDE SEQUENCE [LARGE SCALE GENOMIC DNA]</scope>
    <source>
        <strain evidence="2">cv. Shandingzi</strain>
        <tissue evidence="1">Leaves</tissue>
    </source>
</reference>
<keyword evidence="2" id="KW-1185">Reference proteome</keyword>
<dbReference type="InterPro" id="IPR044974">
    <property type="entry name" value="Disease_R_plants"/>
</dbReference>
<dbReference type="AlphaFoldDB" id="A0A540M7P2"/>
<gene>
    <name evidence="1" type="ORF">C1H46_019628</name>
</gene>
<dbReference type="EMBL" id="VIEB01000337">
    <property type="protein sequence ID" value="TQD94774.1"/>
    <property type="molecule type" value="Genomic_DNA"/>
</dbReference>
<sequence>MGKHRVFEESSIEPGERSSLRWIDLGGRSIIDIQHTIVFNLPCNYNLRHPVRFDLSYSGIRQLKGFKNLEKLTWMNLSDCEFLEKIPDLSGSQNIKILDLSDCENLVEVDDSIGFLDKLVILDLYGCSKLTRFVAKLGARSLKSLS</sequence>
<dbReference type="STRING" id="106549.A0A540M7P2"/>
<accession>A0A540M7P2</accession>
<comment type="caution">
    <text evidence="1">The sequence shown here is derived from an EMBL/GenBank/DDBJ whole genome shotgun (WGS) entry which is preliminary data.</text>
</comment>
<dbReference type="InterPro" id="IPR032675">
    <property type="entry name" value="LRR_dom_sf"/>
</dbReference>
<dbReference type="PANTHER" id="PTHR11017">
    <property type="entry name" value="LEUCINE-RICH REPEAT-CONTAINING PROTEIN"/>
    <property type="match status" value="1"/>
</dbReference>
<dbReference type="Gene3D" id="3.80.10.10">
    <property type="entry name" value="Ribonuclease Inhibitor"/>
    <property type="match status" value="1"/>
</dbReference>
<dbReference type="GO" id="GO:0006952">
    <property type="term" value="P:defense response"/>
    <property type="evidence" value="ECO:0007669"/>
    <property type="project" value="InterPro"/>
</dbReference>
<evidence type="ECO:0000313" key="2">
    <source>
        <dbReference type="Proteomes" id="UP000315295"/>
    </source>
</evidence>
<dbReference type="SUPFAM" id="SSF52058">
    <property type="entry name" value="L domain-like"/>
    <property type="match status" value="1"/>
</dbReference>
<dbReference type="Proteomes" id="UP000315295">
    <property type="component" value="Unassembled WGS sequence"/>
</dbReference>